<protein>
    <recommendedName>
        <fullName evidence="4">Nudix hydrolase domain-containing protein</fullName>
    </recommendedName>
</protein>
<dbReference type="PANTHER" id="PTHR43736">
    <property type="entry name" value="ADP-RIBOSE PYROPHOSPHATASE"/>
    <property type="match status" value="1"/>
</dbReference>
<evidence type="ECO:0000259" key="4">
    <source>
        <dbReference type="PROSITE" id="PS51462"/>
    </source>
</evidence>
<dbReference type="InterPro" id="IPR020476">
    <property type="entry name" value="Nudix_hydrolase"/>
</dbReference>
<accession>A0ABP4RE78</accession>
<name>A0ABP4RE78_9ACTN</name>
<keyword evidence="6" id="KW-1185">Reference proteome</keyword>
<evidence type="ECO:0000256" key="1">
    <source>
        <dbReference type="ARBA" id="ARBA00005582"/>
    </source>
</evidence>
<dbReference type="RefSeq" id="WP_344113822.1">
    <property type="nucleotide sequence ID" value="NZ_BAAANE010000007.1"/>
</dbReference>
<evidence type="ECO:0000256" key="3">
    <source>
        <dbReference type="RuleBase" id="RU003476"/>
    </source>
</evidence>
<gene>
    <name evidence="5" type="ORF">GCM10009744_44610</name>
</gene>
<evidence type="ECO:0000256" key="2">
    <source>
        <dbReference type="ARBA" id="ARBA00022801"/>
    </source>
</evidence>
<sequence>MLCHWAPTRASLLVVDEVIATDGRGNALLAVAIRKESALDGLDAACPLALAIVWHQGRCLMVFDRWKQAWELPGGSREEGETARAAALRELAEETGLEPPSLSYVGIAKFRLADGPEEYGAIYQCEVDALREFDPSVEIERVTWWDPGEPLEGADGPDISIVRWVHERKSRRGGPARVQDRQPVP</sequence>
<dbReference type="InterPro" id="IPR000086">
    <property type="entry name" value="NUDIX_hydrolase_dom"/>
</dbReference>
<dbReference type="SUPFAM" id="SSF55811">
    <property type="entry name" value="Nudix"/>
    <property type="match status" value="1"/>
</dbReference>
<dbReference type="PRINTS" id="PR00502">
    <property type="entry name" value="NUDIXFAMILY"/>
</dbReference>
<evidence type="ECO:0000313" key="6">
    <source>
        <dbReference type="Proteomes" id="UP001501319"/>
    </source>
</evidence>
<dbReference type="PANTHER" id="PTHR43736:SF1">
    <property type="entry name" value="DIHYDRONEOPTERIN TRIPHOSPHATE DIPHOSPHATASE"/>
    <property type="match status" value="1"/>
</dbReference>
<dbReference type="InterPro" id="IPR020084">
    <property type="entry name" value="NUDIX_hydrolase_CS"/>
</dbReference>
<dbReference type="PROSITE" id="PS00893">
    <property type="entry name" value="NUDIX_BOX"/>
    <property type="match status" value="1"/>
</dbReference>
<feature type="domain" description="Nudix hydrolase" evidence="4">
    <location>
        <begin position="41"/>
        <end position="167"/>
    </location>
</feature>
<comment type="similarity">
    <text evidence="1 3">Belongs to the Nudix hydrolase family.</text>
</comment>
<organism evidence="5 6">
    <name type="scientific">Kribbella alba</name>
    <dbReference type="NCBI Taxonomy" id="190197"/>
    <lineage>
        <taxon>Bacteria</taxon>
        <taxon>Bacillati</taxon>
        <taxon>Actinomycetota</taxon>
        <taxon>Actinomycetes</taxon>
        <taxon>Propionibacteriales</taxon>
        <taxon>Kribbellaceae</taxon>
        <taxon>Kribbella</taxon>
    </lineage>
</organism>
<comment type="caution">
    <text evidence="5">The sequence shown here is derived from an EMBL/GenBank/DDBJ whole genome shotgun (WGS) entry which is preliminary data.</text>
</comment>
<evidence type="ECO:0000313" key="5">
    <source>
        <dbReference type="EMBL" id="GAA1648324.1"/>
    </source>
</evidence>
<proteinExistence type="inferred from homology"/>
<dbReference type="Pfam" id="PF00293">
    <property type="entry name" value="NUDIX"/>
    <property type="match status" value="1"/>
</dbReference>
<keyword evidence="2 3" id="KW-0378">Hydrolase</keyword>
<reference evidence="6" key="1">
    <citation type="journal article" date="2019" name="Int. J. Syst. Evol. Microbiol.">
        <title>The Global Catalogue of Microorganisms (GCM) 10K type strain sequencing project: providing services to taxonomists for standard genome sequencing and annotation.</title>
        <authorList>
            <consortium name="The Broad Institute Genomics Platform"/>
            <consortium name="The Broad Institute Genome Sequencing Center for Infectious Disease"/>
            <person name="Wu L."/>
            <person name="Ma J."/>
        </authorList>
    </citation>
    <scope>NUCLEOTIDE SEQUENCE [LARGE SCALE GENOMIC DNA]</scope>
    <source>
        <strain evidence="6">JCM 14306</strain>
    </source>
</reference>
<dbReference type="Gene3D" id="3.90.79.10">
    <property type="entry name" value="Nucleoside Triphosphate Pyrophosphohydrolase"/>
    <property type="match status" value="1"/>
</dbReference>
<dbReference type="InterPro" id="IPR015797">
    <property type="entry name" value="NUDIX_hydrolase-like_dom_sf"/>
</dbReference>
<dbReference type="PROSITE" id="PS51462">
    <property type="entry name" value="NUDIX"/>
    <property type="match status" value="1"/>
</dbReference>
<dbReference type="EMBL" id="BAAANE010000007">
    <property type="protein sequence ID" value="GAA1648324.1"/>
    <property type="molecule type" value="Genomic_DNA"/>
</dbReference>
<dbReference type="Proteomes" id="UP001501319">
    <property type="component" value="Unassembled WGS sequence"/>
</dbReference>